<keyword evidence="3" id="KW-1185">Reference proteome</keyword>
<proteinExistence type="predicted"/>
<accession>A0AAD8NTT7</accession>
<keyword evidence="1" id="KW-0175">Coiled coil</keyword>
<sequence length="97" mass="10762">MFLLRTKCGCLSVSSVIFSGMSPGMLKFIGTLRSALLIERLNKVIDELVKEKDEEKERMNGVIEGLAAENKTMRNRIETIESMLKVMAQGGQSSCYG</sequence>
<dbReference type="Proteomes" id="UP001229421">
    <property type="component" value="Unassembled WGS sequence"/>
</dbReference>
<gene>
    <name evidence="2" type="ORF">QVD17_22774</name>
</gene>
<evidence type="ECO:0000313" key="3">
    <source>
        <dbReference type="Proteomes" id="UP001229421"/>
    </source>
</evidence>
<dbReference type="EMBL" id="JAUHHV010000006">
    <property type="protein sequence ID" value="KAK1420859.1"/>
    <property type="molecule type" value="Genomic_DNA"/>
</dbReference>
<protein>
    <submittedName>
        <fullName evidence="2">Uncharacterized protein</fullName>
    </submittedName>
</protein>
<organism evidence="2 3">
    <name type="scientific">Tagetes erecta</name>
    <name type="common">African marigold</name>
    <dbReference type="NCBI Taxonomy" id="13708"/>
    <lineage>
        <taxon>Eukaryota</taxon>
        <taxon>Viridiplantae</taxon>
        <taxon>Streptophyta</taxon>
        <taxon>Embryophyta</taxon>
        <taxon>Tracheophyta</taxon>
        <taxon>Spermatophyta</taxon>
        <taxon>Magnoliopsida</taxon>
        <taxon>eudicotyledons</taxon>
        <taxon>Gunneridae</taxon>
        <taxon>Pentapetalae</taxon>
        <taxon>asterids</taxon>
        <taxon>campanulids</taxon>
        <taxon>Asterales</taxon>
        <taxon>Asteraceae</taxon>
        <taxon>Asteroideae</taxon>
        <taxon>Heliantheae alliance</taxon>
        <taxon>Tageteae</taxon>
        <taxon>Tagetes</taxon>
    </lineage>
</organism>
<evidence type="ECO:0000313" key="2">
    <source>
        <dbReference type="EMBL" id="KAK1420859.1"/>
    </source>
</evidence>
<dbReference type="AlphaFoldDB" id="A0AAD8NTT7"/>
<evidence type="ECO:0000256" key="1">
    <source>
        <dbReference type="SAM" id="Coils"/>
    </source>
</evidence>
<comment type="caution">
    <text evidence="2">The sequence shown here is derived from an EMBL/GenBank/DDBJ whole genome shotgun (WGS) entry which is preliminary data.</text>
</comment>
<feature type="coiled-coil region" evidence="1">
    <location>
        <begin position="38"/>
        <end position="83"/>
    </location>
</feature>
<reference evidence="2" key="1">
    <citation type="journal article" date="2023" name="bioRxiv">
        <title>Improved chromosome-level genome assembly for marigold (Tagetes erecta).</title>
        <authorList>
            <person name="Jiang F."/>
            <person name="Yuan L."/>
            <person name="Wang S."/>
            <person name="Wang H."/>
            <person name="Xu D."/>
            <person name="Wang A."/>
            <person name="Fan W."/>
        </authorList>
    </citation>
    <scope>NUCLEOTIDE SEQUENCE</scope>
    <source>
        <strain evidence="2">WSJ</strain>
        <tissue evidence="2">Leaf</tissue>
    </source>
</reference>
<name>A0AAD8NTT7_TARER</name>